<dbReference type="OrthoDB" id="2837at2157"/>
<dbReference type="Proteomes" id="UP000570823">
    <property type="component" value="Unassembled WGS sequence"/>
</dbReference>
<dbReference type="PROSITE" id="PS00198">
    <property type="entry name" value="4FE4S_FER_1"/>
    <property type="match status" value="2"/>
</dbReference>
<keyword evidence="1" id="KW-0004">4Fe-4S</keyword>
<dbReference type="Pfam" id="PF12838">
    <property type="entry name" value="Fer4_7"/>
    <property type="match status" value="1"/>
</dbReference>
<dbReference type="InterPro" id="IPR017900">
    <property type="entry name" value="4Fe4S_Fe_S_CS"/>
</dbReference>
<dbReference type="GO" id="GO:0051539">
    <property type="term" value="F:4 iron, 4 sulfur cluster binding"/>
    <property type="evidence" value="ECO:0007669"/>
    <property type="project" value="UniProtKB-KW"/>
</dbReference>
<dbReference type="InterPro" id="IPR050572">
    <property type="entry name" value="Fe-S_Ferredoxin"/>
</dbReference>
<protein>
    <submittedName>
        <fullName evidence="6">DUF362 domain-containing protein</fullName>
    </submittedName>
</protein>
<keyword evidence="4" id="KW-0411">Iron-sulfur</keyword>
<evidence type="ECO:0000256" key="4">
    <source>
        <dbReference type="ARBA" id="ARBA00023014"/>
    </source>
</evidence>
<dbReference type="GO" id="GO:0016491">
    <property type="term" value="F:oxidoreductase activity"/>
    <property type="evidence" value="ECO:0007669"/>
    <property type="project" value="UniProtKB-ARBA"/>
</dbReference>
<dbReference type="SUPFAM" id="SSF54862">
    <property type="entry name" value="4Fe-4S ferredoxins"/>
    <property type="match status" value="1"/>
</dbReference>
<dbReference type="PANTHER" id="PTHR43687">
    <property type="entry name" value="ADENYLYLSULFATE REDUCTASE, BETA SUBUNIT"/>
    <property type="match status" value="1"/>
</dbReference>
<gene>
    <name evidence="6" type="ORF">HWN36_04630</name>
</gene>
<name>A0A7K4HN21_9EURY</name>
<reference evidence="6 7" key="1">
    <citation type="submission" date="2020-06" db="EMBL/GenBank/DDBJ databases">
        <title>Methanofollis fontis sp. nov., a methanogen isolated from marine sediments near a cold seep at Four-Way Closure Ridge offshore southwestern Taiwan.</title>
        <authorList>
            <person name="Chen S.-C."/>
            <person name="Teng N.-H."/>
            <person name="Lin Y.-S."/>
            <person name="Lai M.-C."/>
            <person name="Chen H.-H."/>
            <person name="Wang C.-C."/>
        </authorList>
    </citation>
    <scope>NUCLEOTIDE SEQUENCE [LARGE SCALE GENOMIC DNA]</scope>
    <source>
        <strain evidence="6 7">DSM 2702</strain>
    </source>
</reference>
<evidence type="ECO:0000313" key="6">
    <source>
        <dbReference type="EMBL" id="NVO66609.1"/>
    </source>
</evidence>
<keyword evidence="7" id="KW-1185">Reference proteome</keyword>
<dbReference type="GO" id="GO:0046872">
    <property type="term" value="F:metal ion binding"/>
    <property type="evidence" value="ECO:0007669"/>
    <property type="project" value="UniProtKB-KW"/>
</dbReference>
<dbReference type="InterPro" id="IPR017896">
    <property type="entry name" value="4Fe4S_Fe-S-bd"/>
</dbReference>
<dbReference type="Pfam" id="PF04015">
    <property type="entry name" value="DUF362"/>
    <property type="match status" value="1"/>
</dbReference>
<dbReference type="PROSITE" id="PS51379">
    <property type="entry name" value="4FE4S_FER_2"/>
    <property type="match status" value="2"/>
</dbReference>
<evidence type="ECO:0000256" key="1">
    <source>
        <dbReference type="ARBA" id="ARBA00022485"/>
    </source>
</evidence>
<dbReference type="RefSeq" id="WP_176788288.1">
    <property type="nucleotide sequence ID" value="NZ_JABXWR010000001.1"/>
</dbReference>
<keyword evidence="2" id="KW-0479">Metal-binding</keyword>
<feature type="domain" description="4Fe-4S ferredoxin-type" evidence="5">
    <location>
        <begin position="313"/>
        <end position="342"/>
    </location>
</feature>
<dbReference type="PANTHER" id="PTHR43687:SF1">
    <property type="entry name" value="FERREDOXIN III"/>
    <property type="match status" value="1"/>
</dbReference>
<comment type="caution">
    <text evidence="6">The sequence shown here is derived from an EMBL/GenBank/DDBJ whole genome shotgun (WGS) entry which is preliminary data.</text>
</comment>
<dbReference type="EMBL" id="JABXWR010000001">
    <property type="protein sequence ID" value="NVO66609.1"/>
    <property type="molecule type" value="Genomic_DNA"/>
</dbReference>
<evidence type="ECO:0000313" key="7">
    <source>
        <dbReference type="Proteomes" id="UP000570823"/>
    </source>
</evidence>
<accession>A0A7K4HN21</accession>
<evidence type="ECO:0000259" key="5">
    <source>
        <dbReference type="PROSITE" id="PS51379"/>
    </source>
</evidence>
<proteinExistence type="predicted"/>
<keyword evidence="3" id="KW-0408">Iron</keyword>
<evidence type="ECO:0000256" key="3">
    <source>
        <dbReference type="ARBA" id="ARBA00023004"/>
    </source>
</evidence>
<organism evidence="6 7">
    <name type="scientific">Methanofollis tationis</name>
    <dbReference type="NCBI Taxonomy" id="81417"/>
    <lineage>
        <taxon>Archaea</taxon>
        <taxon>Methanobacteriati</taxon>
        <taxon>Methanobacteriota</taxon>
        <taxon>Stenosarchaea group</taxon>
        <taxon>Methanomicrobia</taxon>
        <taxon>Methanomicrobiales</taxon>
        <taxon>Methanomicrobiaceae</taxon>
        <taxon>Methanofollis</taxon>
    </lineage>
</organism>
<sequence length="377" mass="39198">MFDPVSLARCRSYGPDEVGSALSAVLAPLGGMAAFVAPGMRVLVKPNLLSARPPERAVTTHPAVVRAVVEAVQACGGVPVIGDSPGGQNTPSSYDALLETTGMMGVIEETGCEYVYFDDESVAVPSSDGRFFRRFTIAKAVLDADAVICLPKLKTHQLTAYSGAVKILYGCIPGITKAAYHLHAGRDREVFADLLLDLHAAIQPSLSIMDAVVGMEGKGPQSGDPRLIGLLAASASCTALDCAAALVIGLDPLSVPTIARAAARGEGPTGLLDVLVHGPPIAEVRVADFVPAPASPPSLPSFVAQFGGRLVAARPVIDSGRCTACGTCAAVCPPHAITFVPGEIPQIDEKECIRCFCCQELCPQGAVEIVWPSVREY</sequence>
<evidence type="ECO:0000256" key="2">
    <source>
        <dbReference type="ARBA" id="ARBA00022723"/>
    </source>
</evidence>
<dbReference type="InterPro" id="IPR007160">
    <property type="entry name" value="DUF362"/>
</dbReference>
<feature type="domain" description="4Fe-4S ferredoxin-type" evidence="5">
    <location>
        <begin position="343"/>
        <end position="372"/>
    </location>
</feature>
<dbReference type="AlphaFoldDB" id="A0A7K4HN21"/>
<dbReference type="Gene3D" id="3.30.70.20">
    <property type="match status" value="1"/>
</dbReference>